<evidence type="ECO:0000313" key="2">
    <source>
        <dbReference type="EMBL" id="OZJ02652.1"/>
    </source>
</evidence>
<dbReference type="InterPro" id="IPR003347">
    <property type="entry name" value="JmjC_dom"/>
</dbReference>
<dbReference type="Gene3D" id="2.60.120.10">
    <property type="entry name" value="Jelly Rolls"/>
    <property type="match status" value="1"/>
</dbReference>
<dbReference type="OrthoDB" id="263283at2759"/>
<dbReference type="SMART" id="SM00558">
    <property type="entry name" value="JmjC"/>
    <property type="match status" value="1"/>
</dbReference>
<dbReference type="PANTHER" id="PTHR12461:SF105">
    <property type="entry name" value="HYPOXIA-INDUCIBLE FACTOR 1-ALPHA INHIBITOR"/>
    <property type="match status" value="1"/>
</dbReference>
<evidence type="ECO:0000313" key="3">
    <source>
        <dbReference type="Proteomes" id="UP000242875"/>
    </source>
</evidence>
<organism evidence="2 3">
    <name type="scientific">Bifiguratus adelaidae</name>
    <dbReference type="NCBI Taxonomy" id="1938954"/>
    <lineage>
        <taxon>Eukaryota</taxon>
        <taxon>Fungi</taxon>
        <taxon>Fungi incertae sedis</taxon>
        <taxon>Mucoromycota</taxon>
        <taxon>Mucoromycotina</taxon>
        <taxon>Endogonomycetes</taxon>
        <taxon>Endogonales</taxon>
        <taxon>Endogonales incertae sedis</taxon>
        <taxon>Bifiguratus</taxon>
    </lineage>
</organism>
<evidence type="ECO:0000259" key="1">
    <source>
        <dbReference type="PROSITE" id="PS51184"/>
    </source>
</evidence>
<accession>A0A261XWB8</accession>
<name>A0A261XWB8_9FUNG</name>
<dbReference type="Proteomes" id="UP000242875">
    <property type="component" value="Unassembled WGS sequence"/>
</dbReference>
<keyword evidence="3" id="KW-1185">Reference proteome</keyword>
<sequence length="284" mass="32272">MLASDSVLTCSCVDTKRYEDLDANGFLRYRNKKPIILRNAVPANLISQCVPSDCFTLQQTQSNASIEVLKALDNENFIDNPLYTNKEVMHLKTFLTEFTGRSGQGSGPRLYCRTHVSTLLLNKLKLFDMFERLLPQAPVKPDLMRTWISHQGSTTPLHYDRCHGFLVQLRGRKRFVLVSHEESDSVYQCDGVHGPTHASRVRGIGKCFSDLQELDSEYVDQLLSRYKKMQRAEIFIADLGPGDVVYTPPGWWHEVTSVDDSISLTIPWDMNAAEMQHIPANMAF</sequence>
<dbReference type="PANTHER" id="PTHR12461">
    <property type="entry name" value="HYPOXIA-INDUCIBLE FACTOR 1 ALPHA INHIBITOR-RELATED"/>
    <property type="match status" value="1"/>
</dbReference>
<dbReference type="InterPro" id="IPR014710">
    <property type="entry name" value="RmlC-like_jellyroll"/>
</dbReference>
<dbReference type="Pfam" id="PF13621">
    <property type="entry name" value="Cupin_8"/>
    <property type="match status" value="1"/>
</dbReference>
<proteinExistence type="predicted"/>
<dbReference type="AlphaFoldDB" id="A0A261XWB8"/>
<dbReference type="SUPFAM" id="SSF51197">
    <property type="entry name" value="Clavaminate synthase-like"/>
    <property type="match status" value="1"/>
</dbReference>
<comment type="caution">
    <text evidence="2">The sequence shown here is derived from an EMBL/GenBank/DDBJ whole genome shotgun (WGS) entry which is preliminary data.</text>
</comment>
<dbReference type="EMBL" id="MVBO01000136">
    <property type="protein sequence ID" value="OZJ02652.1"/>
    <property type="molecule type" value="Genomic_DNA"/>
</dbReference>
<reference evidence="2 3" key="1">
    <citation type="journal article" date="2017" name="Mycologia">
        <title>Bifiguratus adelaidae, gen. et sp. nov., a new member of Mucoromycotina in endophytic and soil-dwelling habitats.</title>
        <authorList>
            <person name="Torres-Cruz T.J."/>
            <person name="Billingsley Tobias T.L."/>
            <person name="Almatruk M."/>
            <person name="Hesse C."/>
            <person name="Kuske C.R."/>
            <person name="Desiro A."/>
            <person name="Benucci G.M."/>
            <person name="Bonito G."/>
            <person name="Stajich J.E."/>
            <person name="Dunlap C."/>
            <person name="Arnold A.E."/>
            <person name="Porras-Alfaro A."/>
        </authorList>
    </citation>
    <scope>NUCLEOTIDE SEQUENCE [LARGE SCALE GENOMIC DNA]</scope>
    <source>
        <strain evidence="2 3">AZ0501</strain>
    </source>
</reference>
<dbReference type="PROSITE" id="PS51184">
    <property type="entry name" value="JMJC"/>
    <property type="match status" value="1"/>
</dbReference>
<feature type="domain" description="JmjC" evidence="1">
    <location>
        <begin position="113"/>
        <end position="284"/>
    </location>
</feature>
<protein>
    <recommendedName>
        <fullName evidence="1">JmjC domain-containing protein</fullName>
    </recommendedName>
</protein>
<gene>
    <name evidence="2" type="ORF">BZG36_04411</name>
</gene>
<dbReference type="InterPro" id="IPR041667">
    <property type="entry name" value="Cupin_8"/>
</dbReference>